<comment type="caution">
    <text evidence="1">The sequence shown here is derived from an EMBL/GenBank/DDBJ whole genome shotgun (WGS) entry which is preliminary data.</text>
</comment>
<evidence type="ECO:0000313" key="1">
    <source>
        <dbReference type="EMBL" id="GAA4475371.1"/>
    </source>
</evidence>
<proteinExistence type="predicted"/>
<reference evidence="2" key="1">
    <citation type="journal article" date="2019" name="Int. J. Syst. Evol. Microbiol.">
        <title>The Global Catalogue of Microorganisms (GCM) 10K type strain sequencing project: providing services to taxonomists for standard genome sequencing and annotation.</title>
        <authorList>
            <consortium name="The Broad Institute Genomics Platform"/>
            <consortium name="The Broad Institute Genome Sequencing Center for Infectious Disease"/>
            <person name="Wu L."/>
            <person name="Ma J."/>
        </authorList>
    </citation>
    <scope>NUCLEOTIDE SEQUENCE [LARGE SCALE GENOMIC DNA]</scope>
    <source>
        <strain evidence="2">JCM 32206</strain>
    </source>
</reference>
<name>A0ABP8NVR6_9NOCA</name>
<dbReference type="EMBL" id="BAABFB010000026">
    <property type="protein sequence ID" value="GAA4475371.1"/>
    <property type="molecule type" value="Genomic_DNA"/>
</dbReference>
<organism evidence="1 2">
    <name type="scientific">Rhodococcus olei</name>
    <dbReference type="NCBI Taxonomy" id="2161675"/>
    <lineage>
        <taxon>Bacteria</taxon>
        <taxon>Bacillati</taxon>
        <taxon>Actinomycetota</taxon>
        <taxon>Actinomycetes</taxon>
        <taxon>Mycobacteriales</taxon>
        <taxon>Nocardiaceae</taxon>
        <taxon>Rhodococcus</taxon>
    </lineage>
</organism>
<sequence length="52" mass="5504">MASAAHAWRRDPRSLLDALLGAADEVTVRRVDAAWNALDTAARLSSAAAVNE</sequence>
<keyword evidence="2" id="KW-1185">Reference proteome</keyword>
<gene>
    <name evidence="1" type="ORF">GCM10023094_12760</name>
</gene>
<protein>
    <submittedName>
        <fullName evidence="1">Uncharacterized protein</fullName>
    </submittedName>
</protein>
<evidence type="ECO:0000313" key="2">
    <source>
        <dbReference type="Proteomes" id="UP001501183"/>
    </source>
</evidence>
<accession>A0ABP8NVR6</accession>
<dbReference type="Proteomes" id="UP001501183">
    <property type="component" value="Unassembled WGS sequence"/>
</dbReference>
<dbReference type="RefSeq" id="WP_345342942.1">
    <property type="nucleotide sequence ID" value="NZ_BAABFB010000026.1"/>
</dbReference>